<comment type="caution">
    <text evidence="2">The sequence shown here is derived from an EMBL/GenBank/DDBJ whole genome shotgun (WGS) entry which is preliminary data.</text>
</comment>
<keyword evidence="3" id="KW-1185">Reference proteome</keyword>
<dbReference type="Proteomes" id="UP001055117">
    <property type="component" value="Unassembled WGS sequence"/>
</dbReference>
<evidence type="ECO:0000259" key="1">
    <source>
        <dbReference type="Pfam" id="PF18909"/>
    </source>
</evidence>
<dbReference type="EMBL" id="BPQG01000056">
    <property type="protein sequence ID" value="GJD45837.1"/>
    <property type="molecule type" value="Genomic_DNA"/>
</dbReference>
<sequence length="179" mass="19047">MPSDANTVHLVAAALCGLGDSCCVNTLKPCPYEDDARAAIEALQDAAPAPRENPKRTVGIRKLPLELIPRIALVQEAAVLGLGADCPAKAYGRHNWRTDPIDAETYVGAIERHLTLWASGENADDQSGVSHLAHIRATCAILLDAIDAGTFLDGRIRSPETIRILKAYDASSMPVVKAA</sequence>
<dbReference type="InterPro" id="IPR044038">
    <property type="entry name" value="dATP/dGTP_diPOhydrolase_N"/>
</dbReference>
<reference evidence="2 3" key="1">
    <citation type="journal article" date="2021" name="Front. Microbiol.">
        <title>Comprehensive Comparative Genomics and Phenotyping of Methylobacterium Species.</title>
        <authorList>
            <person name="Alessa O."/>
            <person name="Ogura Y."/>
            <person name="Fujitani Y."/>
            <person name="Takami H."/>
            <person name="Hayashi T."/>
            <person name="Sahin N."/>
            <person name="Tani A."/>
        </authorList>
    </citation>
    <scope>NUCLEOTIDE SEQUENCE [LARGE SCALE GENOMIC DNA]</scope>
    <source>
        <strain evidence="2 3">DSM 23679</strain>
    </source>
</reference>
<organism evidence="2 3">
    <name type="scientific">Methylobacterium cerastii</name>
    <dbReference type="NCBI Taxonomy" id="932741"/>
    <lineage>
        <taxon>Bacteria</taxon>
        <taxon>Pseudomonadati</taxon>
        <taxon>Pseudomonadota</taxon>
        <taxon>Alphaproteobacteria</taxon>
        <taxon>Hyphomicrobiales</taxon>
        <taxon>Methylobacteriaceae</taxon>
        <taxon>Methylobacterium</taxon>
    </lineage>
</organism>
<protein>
    <recommendedName>
        <fullName evidence="1">dATP/dGTP diphosphohydrolase N-terminal domain-containing protein</fullName>
    </recommendedName>
</protein>
<evidence type="ECO:0000313" key="2">
    <source>
        <dbReference type="EMBL" id="GJD45837.1"/>
    </source>
</evidence>
<gene>
    <name evidence="2" type="ORF">AFCDBAGC_3714</name>
</gene>
<accession>A0ABQ4QKS6</accession>
<evidence type="ECO:0000313" key="3">
    <source>
        <dbReference type="Proteomes" id="UP001055117"/>
    </source>
</evidence>
<dbReference type="Pfam" id="PF18909">
    <property type="entry name" value="dGTP_diPhyd_N"/>
    <property type="match status" value="1"/>
</dbReference>
<feature type="domain" description="dATP/dGTP diphosphohydrolase N-terminal" evidence="1">
    <location>
        <begin position="53"/>
        <end position="153"/>
    </location>
</feature>
<proteinExistence type="predicted"/>
<dbReference type="RefSeq" id="WP_238272688.1">
    <property type="nucleotide sequence ID" value="NZ_BPQG01000056.1"/>
</dbReference>
<name>A0ABQ4QKS6_9HYPH</name>